<dbReference type="AlphaFoldDB" id="A0A2N9G577"/>
<gene>
    <name evidence="1" type="ORF">FSB_LOCUS22590</name>
</gene>
<evidence type="ECO:0000313" key="1">
    <source>
        <dbReference type="EMBL" id="SPC94708.1"/>
    </source>
</evidence>
<sequence>MQEVSMRLRVRSINSMCIVDWIVFNARIVGKTANMVMYPTVHLSLGVTQDGPLGTEAFLRLFEYSELWHDNLSRTLWRNPAHSGILGHGASPGVSGCLNGVSTLGVPDKGLLHRSNEPYRPPRPYKAVCHSGRQSSDSYNDETFGSSECLSQEMAGGERRRKASFELMRKEQQKGIQEKHDKISHEHKENLGMVALLQNSVNDMKLVGKCNESEQRVASAASNNDSVNCSSIKSCAFIPTLPPGFTSSFPEESLGRKSLTHSPVTQHFNDGADQIKSPMLCSSEFAHRIVEEEGKPTGGISSNVKGEMYGVPRGLVTETNCLFPNKNDLLPKLITCTSQSAEDLISEQLYCCNKPIVTQEVLTCGHFERSFLSGISENASTQHQNVQGFSCNDTKDGQQTSPNQHDASQRLLSMCQKDTVLIDLAESQGRGLLFYVGTDSNVINIFSKGNTGKSNMQEAVYGTNFTKELQLPNASVPLQKGSASRVTKNDALLPCEFPFPEVGNNFFPSKLDEYRPSRVNSEGIMSTKCNKKTDLSEMTGNQLVSDAILAEIGSKVQPKLGLKLNPVIDFDEKSDSTIEISLPDEESLVTFDESCLSPNEDSLITFDDFSFLSDDSVKSDLFGSSSPVHNVTLKSLVTFDESWLLPDEDSLITFDDFSFLSDDSVKADLFGSSSPVHNVTLSEENSSQLHLDGPTAHCKSYGLMGLETSNHTLHAQQSYSQFHHTPPFMGRAFYSPNSQRNSMKSKTYPCNPPPCHYFSPNMLPSLFQQSVPGEFPPYLLNGLPRGVTPHGPINQMAFYRSQMNPMQDLCPGYQQQNFGGLGMPNQYHMDPHIGRDNNRRTFDALLGEELRAKQMQLFTGSGPGPATFGKQV</sequence>
<accession>A0A2N9G577</accession>
<proteinExistence type="predicted"/>
<reference evidence="1" key="1">
    <citation type="submission" date="2018-02" db="EMBL/GenBank/DDBJ databases">
        <authorList>
            <person name="Cohen D.B."/>
            <person name="Kent A.D."/>
        </authorList>
    </citation>
    <scope>NUCLEOTIDE SEQUENCE</scope>
</reference>
<protein>
    <submittedName>
        <fullName evidence="1">Uncharacterized protein</fullName>
    </submittedName>
</protein>
<dbReference type="PANTHER" id="PTHR34802:SF1">
    <property type="entry name" value="CHORISMATE SYNTHASE"/>
    <property type="match status" value="1"/>
</dbReference>
<dbReference type="PANTHER" id="PTHR34802">
    <property type="entry name" value="CHORISMATE SYNTHASE"/>
    <property type="match status" value="1"/>
</dbReference>
<name>A0A2N9G577_FAGSY</name>
<organism evidence="1">
    <name type="scientific">Fagus sylvatica</name>
    <name type="common">Beechnut</name>
    <dbReference type="NCBI Taxonomy" id="28930"/>
    <lineage>
        <taxon>Eukaryota</taxon>
        <taxon>Viridiplantae</taxon>
        <taxon>Streptophyta</taxon>
        <taxon>Embryophyta</taxon>
        <taxon>Tracheophyta</taxon>
        <taxon>Spermatophyta</taxon>
        <taxon>Magnoliopsida</taxon>
        <taxon>eudicotyledons</taxon>
        <taxon>Gunneridae</taxon>
        <taxon>Pentapetalae</taxon>
        <taxon>rosids</taxon>
        <taxon>fabids</taxon>
        <taxon>Fagales</taxon>
        <taxon>Fagaceae</taxon>
        <taxon>Fagus</taxon>
    </lineage>
</organism>
<dbReference type="EMBL" id="OIVN01001502">
    <property type="protein sequence ID" value="SPC94708.1"/>
    <property type="molecule type" value="Genomic_DNA"/>
</dbReference>